<dbReference type="AlphaFoldDB" id="A0A840WWF4"/>
<comment type="caution">
    <text evidence="1">The sequence shown here is derived from an EMBL/GenBank/DDBJ whole genome shotgun (WGS) entry which is preliminary data.</text>
</comment>
<dbReference type="InterPro" id="IPR027417">
    <property type="entry name" value="P-loop_NTPase"/>
</dbReference>
<proteinExistence type="predicted"/>
<dbReference type="RefSeq" id="WP_184008368.1">
    <property type="nucleotide sequence ID" value="NZ_JACIJS010000001.1"/>
</dbReference>
<dbReference type="Gene3D" id="3.40.50.300">
    <property type="entry name" value="P-loop containing nucleotide triphosphate hydrolases"/>
    <property type="match status" value="1"/>
</dbReference>
<evidence type="ECO:0000313" key="1">
    <source>
        <dbReference type="EMBL" id="MBB5514624.1"/>
    </source>
</evidence>
<dbReference type="SUPFAM" id="SSF52540">
    <property type="entry name" value="P-loop containing nucleoside triphosphate hydrolases"/>
    <property type="match status" value="1"/>
</dbReference>
<dbReference type="Proteomes" id="UP000553766">
    <property type="component" value="Unassembled WGS sequence"/>
</dbReference>
<accession>A0A840WWF4</accession>
<evidence type="ECO:0000313" key="2">
    <source>
        <dbReference type="Proteomes" id="UP000553766"/>
    </source>
</evidence>
<protein>
    <submittedName>
        <fullName evidence="1">Thymidylate kinase</fullName>
    </submittedName>
</protein>
<organism evidence="1 2">
    <name type="scientific">Rubricella aquisinus</name>
    <dbReference type="NCBI Taxonomy" id="2028108"/>
    <lineage>
        <taxon>Bacteria</taxon>
        <taxon>Pseudomonadati</taxon>
        <taxon>Pseudomonadota</taxon>
        <taxon>Alphaproteobacteria</taxon>
        <taxon>Rhodobacterales</taxon>
        <taxon>Paracoccaceae</taxon>
        <taxon>Rubricella</taxon>
    </lineage>
</organism>
<name>A0A840WWF4_9RHOB</name>
<reference evidence="1 2" key="1">
    <citation type="submission" date="2020-08" db="EMBL/GenBank/DDBJ databases">
        <title>Genomic Encyclopedia of Type Strains, Phase IV (KMG-IV): sequencing the most valuable type-strain genomes for metagenomic binning, comparative biology and taxonomic classification.</title>
        <authorList>
            <person name="Goeker M."/>
        </authorList>
    </citation>
    <scope>NUCLEOTIDE SEQUENCE [LARGE SCALE GENOMIC DNA]</scope>
    <source>
        <strain evidence="1 2">DSM 103377</strain>
    </source>
</reference>
<gene>
    <name evidence="1" type="ORF">FHS89_000622</name>
</gene>
<sequence>MYIELTGLPGSGKTYLSQLLFARHKGAGYHSANNGTRARILDSVKKGPLAGLRTGLLGAARFATVYPDTYRYLSDPRTVEGSSLLWPTLFMSNYFFADHYWRNTGIIVADEGFVQFAVAASVGKPEAEWIAYIDSAPKIDALVVADVDVETLLERMSARPRGLPRLLRNRSTAEVEDYFAHSRRVMDVLSDRCAARGTHVMRIDAAEPADVLVPQIHAMAQSLKSA</sequence>
<dbReference type="EMBL" id="JACIJS010000001">
    <property type="protein sequence ID" value="MBB5514624.1"/>
    <property type="molecule type" value="Genomic_DNA"/>
</dbReference>
<keyword evidence="2" id="KW-1185">Reference proteome</keyword>
<dbReference type="GO" id="GO:0016301">
    <property type="term" value="F:kinase activity"/>
    <property type="evidence" value="ECO:0007669"/>
    <property type="project" value="UniProtKB-KW"/>
</dbReference>
<keyword evidence="1" id="KW-0808">Transferase</keyword>
<keyword evidence="1" id="KW-0418">Kinase</keyword>